<evidence type="ECO:0000256" key="3">
    <source>
        <dbReference type="ARBA" id="ARBA00022553"/>
    </source>
</evidence>
<evidence type="ECO:0000256" key="7">
    <source>
        <dbReference type="SAM" id="Phobius"/>
    </source>
</evidence>
<accession>H6NAC3</accession>
<dbReference type="InterPro" id="IPR003594">
    <property type="entry name" value="HATPase_dom"/>
</dbReference>
<dbReference type="InterPro" id="IPR050640">
    <property type="entry name" value="Bact_2-comp_sensor_kinase"/>
</dbReference>
<protein>
    <submittedName>
        <fullName evidence="9">Putative HAMP domain-containing sensor</fullName>
    </submittedName>
</protein>
<dbReference type="InterPro" id="IPR003660">
    <property type="entry name" value="HAMP_dom"/>
</dbReference>
<dbReference type="InterPro" id="IPR036890">
    <property type="entry name" value="HATPase_C_sf"/>
</dbReference>
<dbReference type="STRING" id="1116391.PM3016_2483"/>
<dbReference type="GO" id="GO:0005886">
    <property type="term" value="C:plasma membrane"/>
    <property type="evidence" value="ECO:0007669"/>
    <property type="project" value="UniProtKB-SubCell"/>
</dbReference>
<name>H6NAC3_9BACL</name>
<evidence type="ECO:0000313" key="9">
    <source>
        <dbReference type="EMBL" id="AFC29369.1"/>
    </source>
</evidence>
<dbReference type="HOGENOM" id="CLU_020473_6_1_9"/>
<keyword evidence="7" id="KW-1133">Transmembrane helix</keyword>
<feature type="transmembrane region" description="Helical" evidence="7">
    <location>
        <begin position="311"/>
        <end position="338"/>
    </location>
</feature>
<evidence type="ECO:0000256" key="1">
    <source>
        <dbReference type="ARBA" id="ARBA00004651"/>
    </source>
</evidence>
<keyword evidence="4" id="KW-0808">Transferase</keyword>
<dbReference type="EMBL" id="CP003235">
    <property type="protein sequence ID" value="AFC29369.1"/>
    <property type="molecule type" value="Genomic_DNA"/>
</dbReference>
<dbReference type="PROSITE" id="PS50885">
    <property type="entry name" value="HAMP"/>
    <property type="match status" value="1"/>
</dbReference>
<organism evidence="9 10">
    <name type="scientific">Paenibacillus mucilaginosus 3016</name>
    <dbReference type="NCBI Taxonomy" id="1116391"/>
    <lineage>
        <taxon>Bacteria</taxon>
        <taxon>Bacillati</taxon>
        <taxon>Bacillota</taxon>
        <taxon>Bacilli</taxon>
        <taxon>Bacillales</taxon>
        <taxon>Paenibacillaceae</taxon>
        <taxon>Paenibacillus</taxon>
    </lineage>
</organism>
<keyword evidence="5" id="KW-0418">Kinase</keyword>
<comment type="subcellular location">
    <subcellularLocation>
        <location evidence="1">Cell membrane</location>
        <topology evidence="1">Multi-pass membrane protein</topology>
    </subcellularLocation>
</comment>
<evidence type="ECO:0000313" key="10">
    <source>
        <dbReference type="Proteomes" id="UP000007523"/>
    </source>
</evidence>
<sequence>MFAGRSASNGNGRKQMLRQHIEKTIIRLTRPMNLKGKFVLLYGLIVFLPTALLAVGAGYLALHHTRANYMLTIEEAVRQSARSIEFKKQSYDLLAVRTATDGELISRLSRDYADMFEQVETVEYVDRSFQYTAKYLPGIEDFRIYHANASLVQDGGLLWKPEGRMLSGQKEKLWFDRTLASPEAMSWTNAQGDRSKLVVTQKIFAGSGDPYGVVYMLLDYNAVFAEPFRHPFGGAGELYIVDSGGHIIASSEPGEIGEPLAGSALQPYWDRQNQEASRGTGKLLVTSRLASGWTVAALVHLDRMEEQSRRIFLAVGIGIAFFLLLSTFLILTVLRNIVWRIRKLGMRMTDISDGVFEVTVSSRDRDELGELEILFNQMSGRLGRLVEESTQAGLKEREQSFKALQAQINPHFIYNSLSLVRWRAMDLKDEMQVRIIDAMTTFYRLALNNRDNITLFREELEHLKAYIEIQQLRYPNRVTVEWRVEPGVLDLFTIKMLLQPVVENCYLHGSIMRAKDALLRITIYQSQDSVHIEIYDNGKGIRKEVLERIQACAYGGTGNGFGMNNIRERLGLYFGSKARFAIDSVEGEWTAVSIDIPVCRERPELIRGGGG</sequence>
<keyword evidence="2" id="KW-1003">Cell membrane</keyword>
<evidence type="ECO:0000256" key="5">
    <source>
        <dbReference type="ARBA" id="ARBA00022777"/>
    </source>
</evidence>
<dbReference type="Gene3D" id="3.30.565.10">
    <property type="entry name" value="Histidine kinase-like ATPase, C-terminal domain"/>
    <property type="match status" value="1"/>
</dbReference>
<dbReference type="AlphaFoldDB" id="H6NAC3"/>
<dbReference type="Pfam" id="PF06580">
    <property type="entry name" value="His_kinase"/>
    <property type="match status" value="1"/>
</dbReference>
<dbReference type="SMART" id="SM00304">
    <property type="entry name" value="HAMP"/>
    <property type="match status" value="1"/>
</dbReference>
<evidence type="ECO:0000256" key="6">
    <source>
        <dbReference type="ARBA" id="ARBA00023136"/>
    </source>
</evidence>
<reference evidence="9 10" key="1">
    <citation type="journal article" date="2012" name="J. Bacteriol.">
        <title>Complete Genome Sequence of Paenibacillus mucilaginosus 3016, a Bacterium Functional as Microbial Fertilizer.</title>
        <authorList>
            <person name="Ma M."/>
            <person name="Wang Z."/>
            <person name="Li L."/>
            <person name="Jiang X."/>
            <person name="Guan D."/>
            <person name="Cao F."/>
            <person name="Chen H."/>
            <person name="Wang X."/>
            <person name="Shen D."/>
            <person name="Du B."/>
            <person name="Li J."/>
        </authorList>
    </citation>
    <scope>NUCLEOTIDE SEQUENCE [LARGE SCALE GENOMIC DNA]</scope>
    <source>
        <strain evidence="9 10">3016</strain>
    </source>
</reference>
<keyword evidence="10" id="KW-1185">Reference proteome</keyword>
<feature type="transmembrane region" description="Helical" evidence="7">
    <location>
        <begin position="39"/>
        <end position="62"/>
    </location>
</feature>
<dbReference type="SUPFAM" id="SSF55874">
    <property type="entry name" value="ATPase domain of HSP90 chaperone/DNA topoisomerase II/histidine kinase"/>
    <property type="match status" value="1"/>
</dbReference>
<dbReference type="Proteomes" id="UP000007523">
    <property type="component" value="Chromosome"/>
</dbReference>
<dbReference type="Pfam" id="PF00672">
    <property type="entry name" value="HAMP"/>
    <property type="match status" value="1"/>
</dbReference>
<gene>
    <name evidence="9" type="ORF">PM3016_2483</name>
</gene>
<dbReference type="PANTHER" id="PTHR34220:SF7">
    <property type="entry name" value="SENSOR HISTIDINE KINASE YPDA"/>
    <property type="match status" value="1"/>
</dbReference>
<keyword evidence="6 7" id="KW-0472">Membrane</keyword>
<dbReference type="GO" id="GO:0000155">
    <property type="term" value="F:phosphorelay sensor kinase activity"/>
    <property type="evidence" value="ECO:0007669"/>
    <property type="project" value="InterPro"/>
</dbReference>
<dbReference type="PANTHER" id="PTHR34220">
    <property type="entry name" value="SENSOR HISTIDINE KINASE YPDA"/>
    <property type="match status" value="1"/>
</dbReference>
<dbReference type="Gene3D" id="6.10.340.10">
    <property type="match status" value="1"/>
</dbReference>
<dbReference type="Pfam" id="PF02518">
    <property type="entry name" value="HATPase_c"/>
    <property type="match status" value="1"/>
</dbReference>
<dbReference type="KEGG" id="pmq:PM3016_2483"/>
<evidence type="ECO:0000256" key="4">
    <source>
        <dbReference type="ARBA" id="ARBA00022679"/>
    </source>
</evidence>
<keyword evidence="7" id="KW-0812">Transmembrane</keyword>
<evidence type="ECO:0000256" key="2">
    <source>
        <dbReference type="ARBA" id="ARBA00022475"/>
    </source>
</evidence>
<dbReference type="InterPro" id="IPR010559">
    <property type="entry name" value="Sig_transdc_His_kin_internal"/>
</dbReference>
<evidence type="ECO:0000259" key="8">
    <source>
        <dbReference type="PROSITE" id="PS50885"/>
    </source>
</evidence>
<keyword evidence="3" id="KW-0597">Phosphoprotein</keyword>
<dbReference type="CDD" id="cd06225">
    <property type="entry name" value="HAMP"/>
    <property type="match status" value="1"/>
</dbReference>
<proteinExistence type="predicted"/>
<feature type="domain" description="HAMP" evidence="8">
    <location>
        <begin position="335"/>
        <end position="387"/>
    </location>
</feature>